<keyword evidence="3" id="KW-1185">Reference proteome</keyword>
<gene>
    <name evidence="2" type="ORF">KSF_024130</name>
</gene>
<dbReference type="InterPro" id="IPR017853">
    <property type="entry name" value="GH"/>
</dbReference>
<evidence type="ECO:0000313" key="3">
    <source>
        <dbReference type="Proteomes" id="UP000597444"/>
    </source>
</evidence>
<comment type="caution">
    <text evidence="2">The sequence shown here is derived from an EMBL/GenBank/DDBJ whole genome shotgun (WGS) entry which is preliminary data.</text>
</comment>
<evidence type="ECO:0000256" key="1">
    <source>
        <dbReference type="SAM" id="MobiDB-lite"/>
    </source>
</evidence>
<accession>A0A8J3N1M7</accession>
<reference evidence="2" key="1">
    <citation type="submission" date="2020-10" db="EMBL/GenBank/DDBJ databases">
        <title>Taxonomic study of unclassified bacteria belonging to the class Ktedonobacteria.</title>
        <authorList>
            <person name="Yabe S."/>
            <person name="Wang C.M."/>
            <person name="Zheng Y."/>
            <person name="Sakai Y."/>
            <person name="Cavaletti L."/>
            <person name="Monciardini P."/>
            <person name="Donadio S."/>
        </authorList>
    </citation>
    <scope>NUCLEOTIDE SEQUENCE</scope>
    <source>
        <strain evidence="2">ID150040</strain>
    </source>
</reference>
<feature type="compositionally biased region" description="Low complexity" evidence="1">
    <location>
        <begin position="40"/>
        <end position="63"/>
    </location>
</feature>
<proteinExistence type="predicted"/>
<dbReference type="EMBL" id="BNJK01000001">
    <property type="protein sequence ID" value="GHO92365.1"/>
    <property type="molecule type" value="Genomic_DNA"/>
</dbReference>
<dbReference type="RefSeq" id="WP_220203204.1">
    <property type="nucleotide sequence ID" value="NZ_BNJK01000001.1"/>
</dbReference>
<feature type="region of interest" description="Disordered" evidence="1">
    <location>
        <begin position="40"/>
        <end position="69"/>
    </location>
</feature>
<name>A0A8J3N1M7_9CHLR</name>
<protein>
    <submittedName>
        <fullName evidence="2">Uncharacterized protein</fullName>
    </submittedName>
</protein>
<dbReference type="AlphaFoldDB" id="A0A8J3N1M7"/>
<organism evidence="2 3">
    <name type="scientific">Reticulibacter mediterranei</name>
    <dbReference type="NCBI Taxonomy" id="2778369"/>
    <lineage>
        <taxon>Bacteria</taxon>
        <taxon>Bacillati</taxon>
        <taxon>Chloroflexota</taxon>
        <taxon>Ktedonobacteria</taxon>
        <taxon>Ktedonobacterales</taxon>
        <taxon>Reticulibacteraceae</taxon>
        <taxon>Reticulibacter</taxon>
    </lineage>
</organism>
<sequence>MNFIKKPATLIVVAVLIVGALLGVLAYKVTVGGQPLTTTATPTVPVTSAATPTPAKTTAGLPPVQDPSQVLGIQGDKNSSYPGISWVRLGYPTCGWGSLRGKALKDSIQAYHKIGMRVLLTLCQRGNNASLYDAATFKDAAQGLADAVQCGNEQMKQDAAVSFLYIPPDKFARFYAMCEQAVHAVRPEVPVLLGSLDPHVGGVDHDPLVQQAQYLDAMQKAMNSTVAPGKNWDWHTQTLGLIDSWHNGWNSAGYPDPNVNSLAGLFTFWADQFHVDLNSGQLGKHLWVVEGTGCFKGCGVDEKSASQVAITHTLSLITDVQTATKYKVPFFYFSGKDFQDQGVHWPIGILDDQGHAKPIRQDLSMGARSLVLSCSSGKITVVDQLQLLVRLYNRCALPSNYTDTLLN</sequence>
<evidence type="ECO:0000313" key="2">
    <source>
        <dbReference type="EMBL" id="GHO92365.1"/>
    </source>
</evidence>
<dbReference type="Gene3D" id="3.20.20.80">
    <property type="entry name" value="Glycosidases"/>
    <property type="match status" value="1"/>
</dbReference>
<dbReference type="Proteomes" id="UP000597444">
    <property type="component" value="Unassembled WGS sequence"/>
</dbReference>
<dbReference type="SUPFAM" id="SSF51445">
    <property type="entry name" value="(Trans)glycosidases"/>
    <property type="match status" value="1"/>
</dbReference>